<feature type="transmembrane region" description="Helical" evidence="1">
    <location>
        <begin position="126"/>
        <end position="148"/>
    </location>
</feature>
<accession>A0A2M7G984</accession>
<organism evidence="2 3">
    <name type="scientific">bacterium (Candidatus Blackallbacteria) CG17_big_fil_post_rev_8_21_14_2_50_48_46</name>
    <dbReference type="NCBI Taxonomy" id="2014261"/>
    <lineage>
        <taxon>Bacteria</taxon>
        <taxon>Candidatus Blackallbacteria</taxon>
    </lineage>
</organism>
<feature type="transmembrane region" description="Helical" evidence="1">
    <location>
        <begin position="33"/>
        <end position="51"/>
    </location>
</feature>
<name>A0A2M7G984_9BACT</name>
<feature type="transmembrane region" description="Helical" evidence="1">
    <location>
        <begin position="181"/>
        <end position="199"/>
    </location>
</feature>
<dbReference type="Proteomes" id="UP000231019">
    <property type="component" value="Unassembled WGS sequence"/>
</dbReference>
<dbReference type="InterPro" id="IPR043130">
    <property type="entry name" value="CDP-OH_PTrfase_TM_dom"/>
</dbReference>
<evidence type="ECO:0000313" key="2">
    <source>
        <dbReference type="EMBL" id="PIW18669.1"/>
    </source>
</evidence>
<dbReference type="GO" id="GO:0016780">
    <property type="term" value="F:phosphotransferase activity, for other substituted phosphate groups"/>
    <property type="evidence" value="ECO:0007669"/>
    <property type="project" value="InterPro"/>
</dbReference>
<keyword evidence="1" id="KW-1133">Transmembrane helix</keyword>
<sequence>MLGYLNLPNLITALGVLLALNGCFAAWKGLFPAAMICLMLAGLCDLFDGLVARKMELSPEEQAYGAQIDSLADVCLFGMAPVLMLLPLGSSWLEWIVYGFYLLAVLNRLAWFNLKGLAGEGEIQYYTGLPVTYMALILPLGMIVYFLLPEMLRMIWNLLLFGGTGSLFISKLQIPKPRGKAYAFFPALAGVMIVLWSWHPWMP</sequence>
<gene>
    <name evidence="2" type="ORF">COW36_05075</name>
</gene>
<feature type="transmembrane region" description="Helical" evidence="1">
    <location>
        <begin position="71"/>
        <end position="89"/>
    </location>
</feature>
<keyword evidence="1" id="KW-0472">Membrane</keyword>
<dbReference type="Pfam" id="PF01066">
    <property type="entry name" value="CDP-OH_P_transf"/>
    <property type="match status" value="1"/>
</dbReference>
<evidence type="ECO:0008006" key="4">
    <source>
        <dbReference type="Google" id="ProtNLM"/>
    </source>
</evidence>
<keyword evidence="1" id="KW-0812">Transmembrane</keyword>
<dbReference type="GO" id="GO:0008654">
    <property type="term" value="P:phospholipid biosynthetic process"/>
    <property type="evidence" value="ECO:0007669"/>
    <property type="project" value="InterPro"/>
</dbReference>
<comment type="caution">
    <text evidence="2">The sequence shown here is derived from an EMBL/GenBank/DDBJ whole genome shotgun (WGS) entry which is preliminary data.</text>
</comment>
<reference evidence="2 3" key="1">
    <citation type="submission" date="2017-09" db="EMBL/GenBank/DDBJ databases">
        <title>Depth-based differentiation of microbial function through sediment-hosted aquifers and enrichment of novel symbionts in the deep terrestrial subsurface.</title>
        <authorList>
            <person name="Probst A.J."/>
            <person name="Ladd B."/>
            <person name="Jarett J.K."/>
            <person name="Geller-Mcgrath D.E."/>
            <person name="Sieber C.M."/>
            <person name="Emerson J.B."/>
            <person name="Anantharaman K."/>
            <person name="Thomas B.C."/>
            <person name="Malmstrom R."/>
            <person name="Stieglmeier M."/>
            <person name="Klingl A."/>
            <person name="Woyke T."/>
            <person name="Ryan C.M."/>
            <person name="Banfield J.F."/>
        </authorList>
    </citation>
    <scope>NUCLEOTIDE SEQUENCE [LARGE SCALE GENOMIC DNA]</scope>
    <source>
        <strain evidence="2">CG17_big_fil_post_rev_8_21_14_2_50_48_46</strain>
    </source>
</reference>
<evidence type="ECO:0000256" key="1">
    <source>
        <dbReference type="SAM" id="Phobius"/>
    </source>
</evidence>
<dbReference type="AlphaFoldDB" id="A0A2M7G984"/>
<feature type="transmembrane region" description="Helical" evidence="1">
    <location>
        <begin position="95"/>
        <end position="114"/>
    </location>
</feature>
<protein>
    <recommendedName>
        <fullName evidence="4">CDP-diacylglycerol--serine O-phosphatidyltransferase</fullName>
    </recommendedName>
</protein>
<proteinExistence type="predicted"/>
<dbReference type="InterPro" id="IPR000462">
    <property type="entry name" value="CDP-OH_P_trans"/>
</dbReference>
<dbReference type="GO" id="GO:0016020">
    <property type="term" value="C:membrane"/>
    <property type="evidence" value="ECO:0007669"/>
    <property type="project" value="InterPro"/>
</dbReference>
<dbReference type="EMBL" id="PFFQ01000012">
    <property type="protein sequence ID" value="PIW18669.1"/>
    <property type="molecule type" value="Genomic_DNA"/>
</dbReference>
<feature type="transmembrane region" description="Helical" evidence="1">
    <location>
        <begin position="154"/>
        <end position="174"/>
    </location>
</feature>
<evidence type="ECO:0000313" key="3">
    <source>
        <dbReference type="Proteomes" id="UP000231019"/>
    </source>
</evidence>
<dbReference type="Gene3D" id="1.20.120.1760">
    <property type="match status" value="1"/>
</dbReference>
<feature type="transmembrane region" description="Helical" evidence="1">
    <location>
        <begin position="7"/>
        <end position="27"/>
    </location>
</feature>